<dbReference type="GO" id="GO:0005737">
    <property type="term" value="C:cytoplasm"/>
    <property type="evidence" value="ECO:0007669"/>
    <property type="project" value="TreeGrafter"/>
</dbReference>
<dbReference type="InterPro" id="IPR025714">
    <property type="entry name" value="Methyltranfer_dom"/>
</dbReference>
<proteinExistence type="predicted"/>
<dbReference type="PANTHER" id="PTHR12843:SF5">
    <property type="entry name" value="EEF1A LYSINE METHYLTRANSFERASE 2"/>
    <property type="match status" value="1"/>
</dbReference>
<evidence type="ECO:0000313" key="4">
    <source>
        <dbReference type="Proteomes" id="UP000030744"/>
    </source>
</evidence>
<feature type="domain" description="Methyltransferase" evidence="2">
    <location>
        <begin position="201"/>
        <end position="241"/>
    </location>
</feature>
<feature type="compositionally biased region" description="Low complexity" evidence="1">
    <location>
        <begin position="337"/>
        <end position="353"/>
    </location>
</feature>
<feature type="compositionally biased region" description="Basic and acidic residues" evidence="1">
    <location>
        <begin position="354"/>
        <end position="364"/>
    </location>
</feature>
<keyword evidence="4" id="KW-1185">Reference proteome</keyword>
<feature type="compositionally biased region" description="Low complexity" evidence="1">
    <location>
        <begin position="76"/>
        <end position="96"/>
    </location>
</feature>
<evidence type="ECO:0000256" key="1">
    <source>
        <dbReference type="SAM" id="MobiDB-lite"/>
    </source>
</evidence>
<dbReference type="OrthoDB" id="540004at2759"/>
<evidence type="ECO:0000313" key="3">
    <source>
        <dbReference type="EMBL" id="CDJ27525.1"/>
    </source>
</evidence>
<dbReference type="EMBL" id="HG679795">
    <property type="protein sequence ID" value="CDJ27525.1"/>
    <property type="molecule type" value="Genomic_DNA"/>
</dbReference>
<dbReference type="PANTHER" id="PTHR12843">
    <property type="entry name" value="PROTEIN-LYSINE N-METHYLTRANSFERASE METTL10"/>
    <property type="match status" value="1"/>
</dbReference>
<feature type="compositionally biased region" description="Low complexity" evidence="1">
    <location>
        <begin position="379"/>
        <end position="389"/>
    </location>
</feature>
<feature type="compositionally biased region" description="Acidic residues" evidence="1">
    <location>
        <begin position="22"/>
        <end position="31"/>
    </location>
</feature>
<feature type="region of interest" description="Disordered" evidence="1">
    <location>
        <begin position="53"/>
        <end position="101"/>
    </location>
</feature>
<feature type="region of interest" description="Disordered" evidence="1">
    <location>
        <begin position="379"/>
        <end position="445"/>
    </location>
</feature>
<feature type="region of interest" description="Disordered" evidence="1">
    <location>
        <begin position="328"/>
        <end position="367"/>
    </location>
</feature>
<accession>U6JPT4</accession>
<protein>
    <recommendedName>
        <fullName evidence="2">Methyltransferase domain-containing protein</fullName>
    </recommendedName>
</protein>
<dbReference type="Gene3D" id="3.40.50.150">
    <property type="entry name" value="Vaccinia Virus protein VP39"/>
    <property type="match status" value="1"/>
</dbReference>
<gene>
    <name evidence="3" type="ORF">EMH_0032580</name>
</gene>
<dbReference type="AlphaFoldDB" id="U6JPT4"/>
<dbReference type="RefSeq" id="XP_013350103.1">
    <property type="nucleotide sequence ID" value="XM_013494649.1"/>
</dbReference>
<dbReference type="Proteomes" id="UP000030744">
    <property type="component" value="Unassembled WGS sequence"/>
</dbReference>
<dbReference type="GeneID" id="25378067"/>
<organism evidence="3 4">
    <name type="scientific">Eimeria mitis</name>
    <dbReference type="NCBI Taxonomy" id="44415"/>
    <lineage>
        <taxon>Eukaryota</taxon>
        <taxon>Sar</taxon>
        <taxon>Alveolata</taxon>
        <taxon>Apicomplexa</taxon>
        <taxon>Conoidasida</taxon>
        <taxon>Coccidia</taxon>
        <taxon>Eucoccidiorida</taxon>
        <taxon>Eimeriorina</taxon>
        <taxon>Eimeriidae</taxon>
        <taxon>Eimeria</taxon>
    </lineage>
</organism>
<evidence type="ECO:0000259" key="2">
    <source>
        <dbReference type="Pfam" id="PF13847"/>
    </source>
</evidence>
<feature type="compositionally biased region" description="Low complexity" evidence="1">
    <location>
        <begin position="414"/>
        <end position="429"/>
    </location>
</feature>
<feature type="compositionally biased region" description="Basic and acidic residues" evidence="1">
    <location>
        <begin position="1"/>
        <end position="15"/>
    </location>
</feature>
<dbReference type="InterPro" id="IPR029063">
    <property type="entry name" value="SAM-dependent_MTases_sf"/>
</dbReference>
<reference evidence="3" key="2">
    <citation type="submission" date="2013-10" db="EMBL/GenBank/DDBJ databases">
        <authorList>
            <person name="Aslett M."/>
        </authorList>
    </citation>
    <scope>NUCLEOTIDE SEQUENCE [LARGE SCALE GENOMIC DNA]</scope>
    <source>
        <strain evidence="3">Houghton</strain>
    </source>
</reference>
<dbReference type="Pfam" id="PF13847">
    <property type="entry name" value="Methyltransf_31"/>
    <property type="match status" value="1"/>
</dbReference>
<feature type="compositionally biased region" description="Polar residues" evidence="1">
    <location>
        <begin position="433"/>
        <end position="445"/>
    </location>
</feature>
<feature type="region of interest" description="Disordered" evidence="1">
    <location>
        <begin position="1"/>
        <end position="38"/>
    </location>
</feature>
<dbReference type="VEuPathDB" id="ToxoDB:EMH_0032580"/>
<name>U6JPT4_9EIME</name>
<dbReference type="GO" id="GO:0016279">
    <property type="term" value="F:protein-lysine N-methyltransferase activity"/>
    <property type="evidence" value="ECO:0007669"/>
    <property type="project" value="TreeGrafter"/>
</dbReference>
<dbReference type="SUPFAM" id="SSF53335">
    <property type="entry name" value="S-adenosyl-L-methionine-dependent methyltransferases"/>
    <property type="match status" value="1"/>
</dbReference>
<reference evidence="3" key="1">
    <citation type="submission" date="2013-10" db="EMBL/GenBank/DDBJ databases">
        <title>Genomic analysis of the causative agents of coccidiosis in chickens.</title>
        <authorList>
            <person name="Reid A.J."/>
            <person name="Blake D."/>
            <person name="Billington K."/>
            <person name="Browne H."/>
            <person name="Dunn M."/>
            <person name="Hung S."/>
            <person name="Kawahara F."/>
            <person name="Miranda-Saavedra D."/>
            <person name="Mourier T."/>
            <person name="Nagra H."/>
            <person name="Otto T.D."/>
            <person name="Rawlings N."/>
            <person name="Sanchez A."/>
            <person name="Sanders M."/>
            <person name="Subramaniam C."/>
            <person name="Tay Y."/>
            <person name="Dear P."/>
            <person name="Doerig C."/>
            <person name="Gruber A."/>
            <person name="Parkinson J."/>
            <person name="Shirley M."/>
            <person name="Wan K.L."/>
            <person name="Berriman M."/>
            <person name="Tomley F."/>
            <person name="Pain A."/>
        </authorList>
    </citation>
    <scope>NUCLEOTIDE SEQUENCE [LARGE SCALE GENOMIC DNA]</scope>
    <source>
        <strain evidence="3">Houghton</strain>
    </source>
</reference>
<feature type="compositionally biased region" description="Basic and acidic residues" evidence="1">
    <location>
        <begin position="390"/>
        <end position="413"/>
    </location>
</feature>
<sequence>MPDDKPFEENTEKGLEAQQSSDDGEEREAEEQLSRHAFHSTWEEIYQRELHNATARKAYQTTNQHKRTSTKRQADCRGSSRSSSSSRSSCGSNSDSSSDRCSIDGEEWFGPECGKILNWVLSTLSRRQDHPLQLYFRRVHAVSSPDSSGAAECRGGACDWCRGEGSLISQEFTKIPVLDVGCGGGQFPGEGPLIAKDFTKIPVLDVGCGGGQFLVRLRRCGFERLAGIDYSHSAIQLARSNVGEGPLIAEDFTKIPVLDVGCGGGQFLLYVQCMHRLMPQYGLLFLTSCNCTLEDLESLFCAKTETTQQQQHQQQQDKQKISPIRPRGENKMHAATHHAVTASAASSEAPALAESRHADPDGLARDSNLGEESLFCAKTETTQQQQHQQQQDKQKISPIRPRGENKMHADATHHAVTASAASSGAPDPDGLARNSNLGEEGNTPTPKMPLFEHMFSLLRKACRLGLAYILTVLR</sequence>
<dbReference type="CDD" id="cd02440">
    <property type="entry name" value="AdoMet_MTases"/>
    <property type="match status" value="1"/>
</dbReference>